<dbReference type="Proteomes" id="UP000825935">
    <property type="component" value="Chromosome 23"/>
</dbReference>
<dbReference type="OMA" id="AYDIWIS"/>
<keyword evidence="2" id="KW-1185">Reference proteome</keyword>
<gene>
    <name evidence="1" type="ORF">KP509_23G085800</name>
</gene>
<evidence type="ECO:0000313" key="2">
    <source>
        <dbReference type="Proteomes" id="UP000825935"/>
    </source>
</evidence>
<dbReference type="PANTHER" id="PTHR47604">
    <property type="entry name" value="ADENYLYL CYCLASE"/>
    <property type="match status" value="1"/>
</dbReference>
<proteinExistence type="predicted"/>
<comment type="caution">
    <text evidence="1">The sequence shown here is derived from an EMBL/GenBank/DDBJ whole genome shotgun (WGS) entry which is preliminary data.</text>
</comment>
<name>A0A8T2S528_CERRI</name>
<dbReference type="PANTHER" id="PTHR47604:SF1">
    <property type="entry name" value="ADENYLYL CYCLASE"/>
    <property type="match status" value="1"/>
</dbReference>
<protein>
    <recommendedName>
        <fullName evidence="3">Pentatricopeptide repeat-containing protein</fullName>
    </recommendedName>
</protein>
<dbReference type="InterPro" id="IPR011990">
    <property type="entry name" value="TPR-like_helical_dom_sf"/>
</dbReference>
<dbReference type="AlphaFoldDB" id="A0A8T2S528"/>
<dbReference type="EMBL" id="CM035428">
    <property type="protein sequence ID" value="KAH7302753.1"/>
    <property type="molecule type" value="Genomic_DNA"/>
</dbReference>
<reference evidence="1 2" key="1">
    <citation type="submission" date="2021-08" db="EMBL/GenBank/DDBJ databases">
        <title>WGS assembly of Ceratopteris richardii.</title>
        <authorList>
            <person name="Marchant D.B."/>
            <person name="Chen G."/>
            <person name="Jenkins J."/>
            <person name="Shu S."/>
            <person name="Leebens-Mack J."/>
            <person name="Grimwood J."/>
            <person name="Schmutz J."/>
            <person name="Soltis P."/>
            <person name="Soltis D."/>
            <person name="Chen Z.-H."/>
        </authorList>
    </citation>
    <scope>NUCLEOTIDE SEQUENCE [LARGE SCALE GENOMIC DNA]</scope>
    <source>
        <strain evidence="1">Whitten #5841</strain>
        <tissue evidence="1">Leaf</tissue>
    </source>
</reference>
<evidence type="ECO:0000313" key="1">
    <source>
        <dbReference type="EMBL" id="KAH7302753.1"/>
    </source>
</evidence>
<evidence type="ECO:0008006" key="3">
    <source>
        <dbReference type="Google" id="ProtNLM"/>
    </source>
</evidence>
<organism evidence="1 2">
    <name type="scientific">Ceratopteris richardii</name>
    <name type="common">Triangle waterfern</name>
    <dbReference type="NCBI Taxonomy" id="49495"/>
    <lineage>
        <taxon>Eukaryota</taxon>
        <taxon>Viridiplantae</taxon>
        <taxon>Streptophyta</taxon>
        <taxon>Embryophyta</taxon>
        <taxon>Tracheophyta</taxon>
        <taxon>Polypodiopsida</taxon>
        <taxon>Polypodiidae</taxon>
        <taxon>Polypodiales</taxon>
        <taxon>Pteridineae</taxon>
        <taxon>Pteridaceae</taxon>
        <taxon>Parkerioideae</taxon>
        <taxon>Ceratopteris</taxon>
    </lineage>
</organism>
<dbReference type="Gene3D" id="1.25.40.10">
    <property type="entry name" value="Tetratricopeptide repeat domain"/>
    <property type="match status" value="1"/>
</dbReference>
<dbReference type="OrthoDB" id="2016320at2759"/>
<sequence>MAARVFRASQSLEEISKSLYGCWKDGKWIRPAMRAREWPYNAPREEMKPRMNGHNCDHLAAEKQARTEELMKKMPQMLFGYKLHRVLGFNQSQQSGLPICRLISTTSIDNMQDLDCRSEIKVLYEKFRDEVQGKRPVPREILCSILEQCNSKEDVKLAFKLLQELRVHRASKNRIKHNFKDHISALAVSASLRSKSYGLGLRALWKHNVYGLSPNLHNAHLFLSHAMKEKDMDLMRRTFETMLKNMIIPTTQTADILIRICRDNQEIELMFTLADEFLQNEIKLGSSVYDILISTAANFGDIEKCFKAQKWRENAGLDHTMASSFAIAKAYILKGEPQVAVDIVMKHCKDKARINKYLDMLVKSWPAELSGKKQDNLEEGVDNLLNLKENVQQFTEALSKQFRGVYADMEQYGMRGGKATRE</sequence>
<accession>A0A8T2S528</accession>